<keyword evidence="1" id="KW-0472">Membrane</keyword>
<keyword evidence="1" id="KW-0812">Transmembrane</keyword>
<feature type="transmembrane region" description="Helical" evidence="1">
    <location>
        <begin position="44"/>
        <end position="63"/>
    </location>
</feature>
<evidence type="ECO:0000313" key="2">
    <source>
        <dbReference type="EMBL" id="PXW99903.1"/>
    </source>
</evidence>
<evidence type="ECO:0000256" key="1">
    <source>
        <dbReference type="SAM" id="Phobius"/>
    </source>
</evidence>
<dbReference type="AlphaFoldDB" id="A0A318H6N1"/>
<sequence length="103" mass="11185">MTHDVEKRFDRPGTFHEAAKYVGVVVAAAGVAFAIYATTWRENVIVASMVPGILFAGGIGAFVKTYRVWKEEGAWPAWQGAGWFLLTFMLVCLSIPGAAIYAS</sequence>
<proteinExistence type="predicted"/>
<accession>A0A318H6N1</accession>
<keyword evidence="3" id="KW-1185">Reference proteome</keyword>
<evidence type="ECO:0000313" key="3">
    <source>
        <dbReference type="Proteomes" id="UP000247781"/>
    </source>
</evidence>
<evidence type="ECO:0008006" key="4">
    <source>
        <dbReference type="Google" id="ProtNLM"/>
    </source>
</evidence>
<feature type="transmembrane region" description="Helical" evidence="1">
    <location>
        <begin position="18"/>
        <end position="37"/>
    </location>
</feature>
<protein>
    <recommendedName>
        <fullName evidence="4">Transmembrane protein</fullName>
    </recommendedName>
</protein>
<name>A0A318H6N1_9MYCO</name>
<dbReference type="Proteomes" id="UP000247781">
    <property type="component" value="Unassembled WGS sequence"/>
</dbReference>
<keyword evidence="1" id="KW-1133">Transmembrane helix</keyword>
<organism evidence="2 3">
    <name type="scientific">Mycolicibacterium moriokaense</name>
    <dbReference type="NCBI Taxonomy" id="39691"/>
    <lineage>
        <taxon>Bacteria</taxon>
        <taxon>Bacillati</taxon>
        <taxon>Actinomycetota</taxon>
        <taxon>Actinomycetes</taxon>
        <taxon>Mycobacteriales</taxon>
        <taxon>Mycobacteriaceae</taxon>
        <taxon>Mycolicibacterium</taxon>
    </lineage>
</organism>
<dbReference type="EMBL" id="QJJU01000038">
    <property type="protein sequence ID" value="PXW99903.1"/>
    <property type="molecule type" value="Genomic_DNA"/>
</dbReference>
<comment type="caution">
    <text evidence="2">The sequence shown here is derived from an EMBL/GenBank/DDBJ whole genome shotgun (WGS) entry which is preliminary data.</text>
</comment>
<gene>
    <name evidence="2" type="ORF">C8E89_13820</name>
</gene>
<dbReference type="OrthoDB" id="4563543at2"/>
<reference evidence="3" key="1">
    <citation type="submission" date="2018-05" db="EMBL/GenBank/DDBJ databases">
        <authorList>
            <person name="Deangelis K."/>
            <person name="Huntemann M."/>
            <person name="Clum A."/>
            <person name="Pillay M."/>
            <person name="Palaniappan K."/>
            <person name="Varghese N."/>
            <person name="Mikhailova N."/>
            <person name="Stamatis D."/>
            <person name="Reddy T."/>
            <person name="Daum C."/>
            <person name="Shapiro N."/>
            <person name="Ivanova N."/>
            <person name="Kyrpides N."/>
            <person name="Woyke T."/>
        </authorList>
    </citation>
    <scope>NUCLEOTIDE SEQUENCE [LARGE SCALE GENOMIC DNA]</scope>
    <source>
        <strain evidence="3">GAS496</strain>
    </source>
</reference>
<dbReference type="RefSeq" id="WP_110319932.1">
    <property type="nucleotide sequence ID" value="NZ_QJJU01000038.1"/>
</dbReference>
<reference evidence="2 3" key="2">
    <citation type="submission" date="2018-06" db="EMBL/GenBank/DDBJ databases">
        <title>Sequencing of bacterial isolates from soil warming experiment in Harvard Forest, Massachusetts, USA.</title>
        <authorList>
            <person name="Deangelis K.PhD."/>
        </authorList>
    </citation>
    <scope>NUCLEOTIDE SEQUENCE [LARGE SCALE GENOMIC DNA]</scope>
    <source>
        <strain evidence="2 3">GAS496</strain>
    </source>
</reference>
<feature type="transmembrane region" description="Helical" evidence="1">
    <location>
        <begin position="83"/>
        <end position="102"/>
    </location>
</feature>